<dbReference type="Gene3D" id="1.10.510.10">
    <property type="entry name" value="Transferase(Phosphotransferase) domain 1"/>
    <property type="match status" value="1"/>
</dbReference>
<sequence>MADNSHGPANRPHMTANPASSPVLPIAKETPYKSRTTDLSKYREGVLDGRRDAVIEDLGNMVPEVDLHWFFENLLPPLPNGLNIQAVVNQLQECGTITEAGWAGFSMDPKVERRHEHIVFARLAPIFQAIIDTVIKLHPSLQQTFTLLLQPKRLPVSERGRSSKPDNCWVSMEDAENIKKDPSRFYTWYSIASPAEDKRLAESSREERNKNVAQIIYNLQQIMSLDPCRRFTFGKTMQNRHMRVWFACRGYVLTTKPCDFLKDYNRLVHLFIAFAFSSRQGLGWDPTMTCINPQFSPSEPRKRRVYGIEVRNDKGEVKTFKTVRILADYAADSTVSRATRVWLVEDDEGVEHVLKDVWLDTDRHPEHEIRAQMLADVLKECGPEDYATLQKHLLTPYIGGRVYVEGVVDTTDGIMRNGEMPQLSPGSIFILKLEKTLNPLSQSRDPASAGTYTRSLTGTGKGLSKSRKSRMKSQATTTLQSLPVLRHKYHYRIVFIEHGQTLFEEKSLLNVYITLTSILTALYIIHRSGWVHRDISCGNVYFYDKDDPRGILGDLEYARRCESTEAHQLRTGTLDFMASEVILQRWDHLPLPPEDDGGDFPQPSAFAYNPLHDLESCWWLLVYILLHNDDTANVQADPDALILRHNVTMKLFTRRPDTSWRGNFMRNPGIINVQTIGLSSSLAPAVRTVSRMAGRLVRAFTMAEQPYTSVTVGNTILKEMVYDMILPLINEDSPTRAEIRNIHLQTIPRVVVTGEKRKAEEEDAGVGEGLEDEQGPKFKKSRTQTSSITDPFSA</sequence>
<dbReference type="Pfam" id="PF17667">
    <property type="entry name" value="Pkinase_fungal"/>
    <property type="match status" value="1"/>
</dbReference>
<dbReference type="PANTHER" id="PTHR38248">
    <property type="entry name" value="FUNK1 6"/>
    <property type="match status" value="1"/>
</dbReference>
<organism evidence="3 4">
    <name type="scientific">Lentinula aciculospora</name>
    <dbReference type="NCBI Taxonomy" id="153920"/>
    <lineage>
        <taxon>Eukaryota</taxon>
        <taxon>Fungi</taxon>
        <taxon>Dikarya</taxon>
        <taxon>Basidiomycota</taxon>
        <taxon>Agaricomycotina</taxon>
        <taxon>Agaricomycetes</taxon>
        <taxon>Agaricomycetidae</taxon>
        <taxon>Agaricales</taxon>
        <taxon>Marasmiineae</taxon>
        <taxon>Omphalotaceae</taxon>
        <taxon>Lentinula</taxon>
    </lineage>
</organism>
<dbReference type="PANTHER" id="PTHR38248:SF2">
    <property type="entry name" value="FUNK1 11"/>
    <property type="match status" value="1"/>
</dbReference>
<name>A0A9W9A5N1_9AGAR</name>
<keyword evidence="4" id="KW-1185">Reference proteome</keyword>
<proteinExistence type="predicted"/>
<evidence type="ECO:0000259" key="2">
    <source>
        <dbReference type="Pfam" id="PF17667"/>
    </source>
</evidence>
<dbReference type="InterPro" id="IPR040976">
    <property type="entry name" value="Pkinase_fungal"/>
</dbReference>
<dbReference type="AlphaFoldDB" id="A0A9W9A5N1"/>
<accession>A0A9W9A5N1</accession>
<dbReference type="EMBL" id="JAOTPV010000015">
    <property type="protein sequence ID" value="KAJ4475063.1"/>
    <property type="molecule type" value="Genomic_DNA"/>
</dbReference>
<feature type="region of interest" description="Disordered" evidence="1">
    <location>
        <begin position="1"/>
        <end position="30"/>
    </location>
</feature>
<reference evidence="3" key="1">
    <citation type="submission" date="2022-08" db="EMBL/GenBank/DDBJ databases">
        <title>A Global Phylogenomic Analysis of the Shiitake Genus Lentinula.</title>
        <authorList>
            <consortium name="DOE Joint Genome Institute"/>
            <person name="Sierra-Patev S."/>
            <person name="Min B."/>
            <person name="Naranjo-Ortiz M."/>
            <person name="Looney B."/>
            <person name="Konkel Z."/>
            <person name="Slot J.C."/>
            <person name="Sakamoto Y."/>
            <person name="Steenwyk J.L."/>
            <person name="Rokas A."/>
            <person name="Carro J."/>
            <person name="Camarero S."/>
            <person name="Ferreira P."/>
            <person name="Molpeceres G."/>
            <person name="Ruiz-Duenas F.J."/>
            <person name="Serrano A."/>
            <person name="Henrissat B."/>
            <person name="Drula E."/>
            <person name="Hughes K.W."/>
            <person name="Mata J.L."/>
            <person name="Ishikawa N.K."/>
            <person name="Vargas-Isla R."/>
            <person name="Ushijima S."/>
            <person name="Smith C.A."/>
            <person name="Ahrendt S."/>
            <person name="Andreopoulos W."/>
            <person name="He G."/>
            <person name="Labutti K."/>
            <person name="Lipzen A."/>
            <person name="Ng V."/>
            <person name="Riley R."/>
            <person name="Sandor L."/>
            <person name="Barry K."/>
            <person name="Martinez A.T."/>
            <person name="Xiao Y."/>
            <person name="Gibbons J.G."/>
            <person name="Terashima K."/>
            <person name="Grigoriev I.V."/>
            <person name="Hibbett D.S."/>
        </authorList>
    </citation>
    <scope>NUCLEOTIDE SEQUENCE</scope>
    <source>
        <strain evidence="3">JLM2183</strain>
    </source>
</reference>
<evidence type="ECO:0000256" key="1">
    <source>
        <dbReference type="SAM" id="MobiDB-lite"/>
    </source>
</evidence>
<feature type="compositionally biased region" description="Polar residues" evidence="1">
    <location>
        <begin position="441"/>
        <end position="458"/>
    </location>
</feature>
<evidence type="ECO:0000313" key="4">
    <source>
        <dbReference type="Proteomes" id="UP001150266"/>
    </source>
</evidence>
<feature type="compositionally biased region" description="Polar residues" evidence="1">
    <location>
        <begin position="783"/>
        <end position="794"/>
    </location>
</feature>
<dbReference type="SUPFAM" id="SSF56112">
    <property type="entry name" value="Protein kinase-like (PK-like)"/>
    <property type="match status" value="1"/>
</dbReference>
<gene>
    <name evidence="3" type="ORF">J3R30DRAFT_641182</name>
</gene>
<dbReference type="InterPro" id="IPR011009">
    <property type="entry name" value="Kinase-like_dom_sf"/>
</dbReference>
<dbReference type="OrthoDB" id="312874at2759"/>
<evidence type="ECO:0000313" key="3">
    <source>
        <dbReference type="EMBL" id="KAJ4475063.1"/>
    </source>
</evidence>
<feature type="region of interest" description="Disordered" evidence="1">
    <location>
        <begin position="754"/>
        <end position="794"/>
    </location>
</feature>
<protein>
    <recommendedName>
        <fullName evidence="2">Fungal-type protein kinase domain-containing protein</fullName>
    </recommendedName>
</protein>
<feature type="compositionally biased region" description="Acidic residues" evidence="1">
    <location>
        <begin position="761"/>
        <end position="773"/>
    </location>
</feature>
<comment type="caution">
    <text evidence="3">The sequence shown here is derived from an EMBL/GenBank/DDBJ whole genome shotgun (WGS) entry which is preliminary data.</text>
</comment>
<dbReference type="Proteomes" id="UP001150266">
    <property type="component" value="Unassembled WGS sequence"/>
</dbReference>
<feature type="region of interest" description="Disordered" evidence="1">
    <location>
        <begin position="441"/>
        <end position="475"/>
    </location>
</feature>
<feature type="domain" description="Fungal-type protein kinase" evidence="2">
    <location>
        <begin position="176"/>
        <end position="624"/>
    </location>
</feature>